<comment type="subcellular location">
    <subcellularLocation>
        <location evidence="1">Secreted</location>
    </subcellularLocation>
</comment>
<feature type="domain" description="Kazal-like" evidence="4">
    <location>
        <begin position="22"/>
        <end position="84"/>
    </location>
</feature>
<dbReference type="PANTHER" id="PTHR47499">
    <property type="entry name" value="SERINE PROTEASE INHIBITOR KAZAL-TYPE 7 SPINK7"/>
    <property type="match status" value="1"/>
</dbReference>
<dbReference type="InterPro" id="IPR002350">
    <property type="entry name" value="Kazal_dom"/>
</dbReference>
<dbReference type="Gene3D" id="3.30.60.30">
    <property type="match status" value="1"/>
</dbReference>
<gene>
    <name evidence="5" type="ORF">NYPRO_LOCUS8144</name>
</gene>
<dbReference type="InterPro" id="IPR050159">
    <property type="entry name" value="Kazal-type_SerProtInhib"/>
</dbReference>
<dbReference type="GO" id="GO:0005576">
    <property type="term" value="C:extracellular region"/>
    <property type="evidence" value="ECO:0007669"/>
    <property type="project" value="UniProtKB-SubCell"/>
</dbReference>
<evidence type="ECO:0000256" key="2">
    <source>
        <dbReference type="ARBA" id="ARBA00022525"/>
    </source>
</evidence>
<dbReference type="AlphaFoldDB" id="A0A811YES4"/>
<protein>
    <submittedName>
        <fullName evidence="5">(raccoon dog) hypothetical protein</fullName>
    </submittedName>
</protein>
<proteinExistence type="predicted"/>
<dbReference type="InterPro" id="IPR036058">
    <property type="entry name" value="Kazal_dom_sf"/>
</dbReference>
<dbReference type="EMBL" id="CAJHUB010000675">
    <property type="protein sequence ID" value="CAD7675348.1"/>
    <property type="molecule type" value="Genomic_DNA"/>
</dbReference>
<dbReference type="PANTHER" id="PTHR47499:SF6">
    <property type="entry name" value="SERINE PROTEASE INHIBITOR KAZAL-TYPE 6"/>
    <property type="match status" value="1"/>
</dbReference>
<sequence>MKTFFVAILATGYFSCKNLVFGNEDIQCSYYQKTFTQRKHTCSIRVSPLCASNNVTYSNSCVYCFANIALKLTLRIQHSGKCRNTRKVWNMT</sequence>
<keyword evidence="6" id="KW-1185">Reference proteome</keyword>
<accession>A0A811YES4</accession>
<keyword evidence="3" id="KW-1015">Disulfide bond</keyword>
<organism evidence="5 6">
    <name type="scientific">Nyctereutes procyonoides</name>
    <name type="common">Raccoon dog</name>
    <name type="synonym">Canis procyonoides</name>
    <dbReference type="NCBI Taxonomy" id="34880"/>
    <lineage>
        <taxon>Eukaryota</taxon>
        <taxon>Metazoa</taxon>
        <taxon>Chordata</taxon>
        <taxon>Craniata</taxon>
        <taxon>Vertebrata</taxon>
        <taxon>Euteleostomi</taxon>
        <taxon>Mammalia</taxon>
        <taxon>Eutheria</taxon>
        <taxon>Laurasiatheria</taxon>
        <taxon>Carnivora</taxon>
        <taxon>Caniformia</taxon>
        <taxon>Canidae</taxon>
        <taxon>Nyctereutes</taxon>
    </lineage>
</organism>
<evidence type="ECO:0000259" key="4">
    <source>
        <dbReference type="PROSITE" id="PS51465"/>
    </source>
</evidence>
<dbReference type="PROSITE" id="PS51465">
    <property type="entry name" value="KAZAL_2"/>
    <property type="match status" value="1"/>
</dbReference>
<evidence type="ECO:0000256" key="3">
    <source>
        <dbReference type="ARBA" id="ARBA00023157"/>
    </source>
</evidence>
<dbReference type="Proteomes" id="UP000645828">
    <property type="component" value="Unassembled WGS sequence"/>
</dbReference>
<evidence type="ECO:0000313" key="6">
    <source>
        <dbReference type="Proteomes" id="UP000645828"/>
    </source>
</evidence>
<dbReference type="PROSITE" id="PS00282">
    <property type="entry name" value="KAZAL_1"/>
    <property type="match status" value="1"/>
</dbReference>
<dbReference type="Pfam" id="PF00050">
    <property type="entry name" value="Kazal_1"/>
    <property type="match status" value="1"/>
</dbReference>
<keyword evidence="2" id="KW-0964">Secreted</keyword>
<evidence type="ECO:0000256" key="1">
    <source>
        <dbReference type="ARBA" id="ARBA00004613"/>
    </source>
</evidence>
<evidence type="ECO:0000313" key="5">
    <source>
        <dbReference type="EMBL" id="CAD7675348.1"/>
    </source>
</evidence>
<name>A0A811YES4_NYCPR</name>
<comment type="caution">
    <text evidence="5">The sequence shown here is derived from an EMBL/GenBank/DDBJ whole genome shotgun (WGS) entry which is preliminary data.</text>
</comment>
<dbReference type="SMART" id="SM00280">
    <property type="entry name" value="KAZAL"/>
    <property type="match status" value="1"/>
</dbReference>
<reference evidence="5" key="1">
    <citation type="submission" date="2020-12" db="EMBL/GenBank/DDBJ databases">
        <authorList>
            <consortium name="Molecular Ecology Group"/>
        </authorList>
    </citation>
    <scope>NUCLEOTIDE SEQUENCE</scope>
    <source>
        <strain evidence="5">TBG_1078</strain>
    </source>
</reference>
<dbReference type="SUPFAM" id="SSF100895">
    <property type="entry name" value="Kazal-type serine protease inhibitors"/>
    <property type="match status" value="1"/>
</dbReference>